<comment type="caution">
    <text evidence="1">The sequence shown here is derived from an EMBL/GenBank/DDBJ whole genome shotgun (WGS) entry which is preliminary data.</text>
</comment>
<evidence type="ECO:0000313" key="2">
    <source>
        <dbReference type="Proteomes" id="UP001472677"/>
    </source>
</evidence>
<dbReference type="Proteomes" id="UP001472677">
    <property type="component" value="Unassembled WGS sequence"/>
</dbReference>
<sequence length="73" mass="7998">MELVMGVVGCKGDVTDWLKFGSWLGQRLVLVVLGTAWLGQLDRGSGEVRQQRLDSAGWWLAATRLGLRSGKLV</sequence>
<protein>
    <submittedName>
        <fullName evidence="1">Uncharacterized protein</fullName>
    </submittedName>
</protein>
<name>A0ABR2ES27_9ROSI</name>
<dbReference type="EMBL" id="JBBPBM010000010">
    <property type="protein sequence ID" value="KAK8564665.1"/>
    <property type="molecule type" value="Genomic_DNA"/>
</dbReference>
<reference evidence="1 2" key="1">
    <citation type="journal article" date="2024" name="G3 (Bethesda)">
        <title>Genome assembly of Hibiscus sabdariffa L. provides insights into metabolisms of medicinal natural products.</title>
        <authorList>
            <person name="Kim T."/>
        </authorList>
    </citation>
    <scope>NUCLEOTIDE SEQUENCE [LARGE SCALE GENOMIC DNA]</scope>
    <source>
        <strain evidence="1">TK-2024</strain>
        <tissue evidence="1">Old leaves</tissue>
    </source>
</reference>
<evidence type="ECO:0000313" key="1">
    <source>
        <dbReference type="EMBL" id="KAK8564665.1"/>
    </source>
</evidence>
<gene>
    <name evidence="1" type="ORF">V6N12_058248</name>
</gene>
<organism evidence="1 2">
    <name type="scientific">Hibiscus sabdariffa</name>
    <name type="common">roselle</name>
    <dbReference type="NCBI Taxonomy" id="183260"/>
    <lineage>
        <taxon>Eukaryota</taxon>
        <taxon>Viridiplantae</taxon>
        <taxon>Streptophyta</taxon>
        <taxon>Embryophyta</taxon>
        <taxon>Tracheophyta</taxon>
        <taxon>Spermatophyta</taxon>
        <taxon>Magnoliopsida</taxon>
        <taxon>eudicotyledons</taxon>
        <taxon>Gunneridae</taxon>
        <taxon>Pentapetalae</taxon>
        <taxon>rosids</taxon>
        <taxon>malvids</taxon>
        <taxon>Malvales</taxon>
        <taxon>Malvaceae</taxon>
        <taxon>Malvoideae</taxon>
        <taxon>Hibiscus</taxon>
    </lineage>
</organism>
<accession>A0ABR2ES27</accession>
<proteinExistence type="predicted"/>
<keyword evidence="2" id="KW-1185">Reference proteome</keyword>